<name>A0A4Y7KPS1_PAPSO</name>
<organism evidence="1 2">
    <name type="scientific">Papaver somniferum</name>
    <name type="common">Opium poppy</name>
    <dbReference type="NCBI Taxonomy" id="3469"/>
    <lineage>
        <taxon>Eukaryota</taxon>
        <taxon>Viridiplantae</taxon>
        <taxon>Streptophyta</taxon>
        <taxon>Embryophyta</taxon>
        <taxon>Tracheophyta</taxon>
        <taxon>Spermatophyta</taxon>
        <taxon>Magnoliopsida</taxon>
        <taxon>Ranunculales</taxon>
        <taxon>Papaveraceae</taxon>
        <taxon>Papaveroideae</taxon>
        <taxon>Papaver</taxon>
    </lineage>
</organism>
<proteinExistence type="predicted"/>
<evidence type="ECO:0000313" key="1">
    <source>
        <dbReference type="EMBL" id="RZC73875.1"/>
    </source>
</evidence>
<sequence length="79" mass="9123">MFGLEDPKGTWIGSRCCMLMDVKRVTTLASVSTMTIILDLLRFKGLSGCCIIMVRLQWAYLKAMGKNWDCMLNWSYKFM</sequence>
<protein>
    <submittedName>
        <fullName evidence="1">Uncharacterized protein</fullName>
    </submittedName>
</protein>
<dbReference type="EMBL" id="CM010722">
    <property type="protein sequence ID" value="RZC73875.1"/>
    <property type="molecule type" value="Genomic_DNA"/>
</dbReference>
<feature type="non-terminal residue" evidence="1">
    <location>
        <position position="79"/>
    </location>
</feature>
<accession>A0A4Y7KPS1</accession>
<evidence type="ECO:0000313" key="2">
    <source>
        <dbReference type="Proteomes" id="UP000316621"/>
    </source>
</evidence>
<dbReference type="AlphaFoldDB" id="A0A4Y7KPS1"/>
<reference evidence="1 2" key="1">
    <citation type="journal article" date="2018" name="Science">
        <title>The opium poppy genome and morphinan production.</title>
        <authorList>
            <person name="Guo L."/>
            <person name="Winzer T."/>
            <person name="Yang X."/>
            <person name="Li Y."/>
            <person name="Ning Z."/>
            <person name="He Z."/>
            <person name="Teodor R."/>
            <person name="Lu Y."/>
            <person name="Bowser T.A."/>
            <person name="Graham I.A."/>
            <person name="Ye K."/>
        </authorList>
    </citation>
    <scope>NUCLEOTIDE SEQUENCE [LARGE SCALE GENOMIC DNA]</scope>
    <source>
        <strain evidence="2">cv. HN1</strain>
        <tissue evidence="1">Leaves</tissue>
    </source>
</reference>
<dbReference type="Proteomes" id="UP000316621">
    <property type="component" value="Chromosome 8"/>
</dbReference>
<keyword evidence="2" id="KW-1185">Reference proteome</keyword>
<dbReference type="Gramene" id="RZC73875">
    <property type="protein sequence ID" value="RZC73875"/>
    <property type="gene ID" value="C5167_049356"/>
</dbReference>
<gene>
    <name evidence="1" type="ORF">C5167_049356</name>
</gene>